<accession>K7R9D5</accession>
<protein>
    <submittedName>
        <fullName evidence="2">Uncharacterized protein</fullName>
    </submittedName>
</protein>
<evidence type="ECO:0000313" key="3">
    <source>
        <dbReference type="Proteomes" id="UP000009398"/>
    </source>
</evidence>
<organism evidence="2 3">
    <name type="scientific">Vibrio phage vB_VpaS_MAR10</name>
    <dbReference type="NCBI Taxonomy" id="1229755"/>
    <lineage>
        <taxon>Viruses</taxon>
        <taxon>Duplodnaviria</taxon>
        <taxon>Heunggongvirae</taxon>
        <taxon>Uroviricota</taxon>
        <taxon>Caudoviricetes</taxon>
        <taxon>Mardecavirus</taxon>
        <taxon>Mardecavirus MAR10</taxon>
    </lineage>
</organism>
<dbReference type="GeneID" id="14181772"/>
<dbReference type="Proteomes" id="UP000009398">
    <property type="component" value="Segment"/>
</dbReference>
<dbReference type="RefSeq" id="YP_007111887.1">
    <property type="nucleotide sequence ID" value="NC_019713.1"/>
</dbReference>
<feature type="region of interest" description="Disordered" evidence="1">
    <location>
        <begin position="105"/>
        <end position="129"/>
    </location>
</feature>
<proteinExistence type="predicted"/>
<evidence type="ECO:0000256" key="1">
    <source>
        <dbReference type="SAM" id="MobiDB-lite"/>
    </source>
</evidence>
<reference evidence="2 3" key="1">
    <citation type="journal article" date="2012" name="J. Virol.">
        <title>Genome Sequence of Temperate Vibrio parahaemolyticus Bacteriophage vB_VpaS_MAR10.</title>
        <authorList>
            <person name="Alanis Villa A."/>
            <person name="Kropinski A.M."/>
            <person name="Abbasifar R."/>
            <person name="Abbasifar A."/>
            <person name="Griffiths M.W."/>
        </authorList>
    </citation>
    <scope>NUCLEOTIDE SEQUENCE [LARGE SCALE GENOMIC DNA]</scope>
</reference>
<feature type="compositionally biased region" description="Gly residues" evidence="1">
    <location>
        <begin position="120"/>
        <end position="129"/>
    </location>
</feature>
<evidence type="ECO:0000313" key="2">
    <source>
        <dbReference type="EMBL" id="AFV81273.1"/>
    </source>
</evidence>
<name>K7R9D5_9CAUD</name>
<dbReference type="EMBL" id="JX556418">
    <property type="protein sequence ID" value="AFV81273.1"/>
    <property type="molecule type" value="Genomic_DNA"/>
</dbReference>
<dbReference type="OrthoDB" id="36824at10239"/>
<sequence length="129" mass="15237">MEFLKHELEYGDEDFDFIIEAAIEAGDEIPAFASEAPKLLDPLVPTYNMFWDMYRFRRVTAKNDFVPWEVLERFAAKYGIRELGEFQEFCELFREMEMVYLEHLAEQHEQEETQQQEQGGQHGGFLGNS</sequence>
<dbReference type="KEGG" id="vg:14181772"/>
<dbReference type="InterPro" id="IPR056919">
    <property type="entry name" value="Phage_TAC_18"/>
</dbReference>
<gene>
    <name evidence="2" type="ORF">MAR10_040</name>
</gene>
<dbReference type="Pfam" id="PF23812">
    <property type="entry name" value="Phage_TAC_18"/>
    <property type="match status" value="1"/>
</dbReference>
<keyword evidence="3" id="KW-1185">Reference proteome</keyword>